<sequence length="144" mass="15844">MRIKAFTLIEVLLAISLFSLIFAVSAPFLGRIVGSNDLDVAVQASVQSLRRAQVLSQTGENDSYWGVYFQNGSITVFRGQTYLTRNPDFDEITTVSNELAFTGLSEVIFNPVIGNTSNTGSITITNPESEQWVISINNRGVIDY</sequence>
<dbReference type="InterPro" id="IPR045584">
    <property type="entry name" value="Pilin-like"/>
</dbReference>
<accession>A0A136KJI1</accession>
<dbReference type="InterPro" id="IPR012902">
    <property type="entry name" value="N_methyl_site"/>
</dbReference>
<comment type="caution">
    <text evidence="1">The sequence shown here is derived from an EMBL/GenBank/DDBJ whole genome shotgun (WGS) entry which is preliminary data.</text>
</comment>
<name>A0A136KJI1_9BACT</name>
<dbReference type="EMBL" id="JYPD01000014">
    <property type="protein sequence ID" value="KXK09605.1"/>
    <property type="molecule type" value="Genomic_DNA"/>
</dbReference>
<dbReference type="STRING" id="1617427.UZ20_WS6002000409"/>
<dbReference type="NCBIfam" id="TIGR02532">
    <property type="entry name" value="IV_pilin_GFxxxE"/>
    <property type="match status" value="1"/>
</dbReference>
<evidence type="ECO:0008006" key="3">
    <source>
        <dbReference type="Google" id="ProtNLM"/>
    </source>
</evidence>
<reference evidence="1 2" key="1">
    <citation type="submission" date="2015-02" db="EMBL/GenBank/DDBJ databases">
        <title>Improved understanding of the partial-nitritation anammox process through 23 genomes representing the majority of the microbial community.</title>
        <authorList>
            <person name="Speth D.R."/>
            <person name="In T Zandt M."/>
            <person name="Guerrero Cruz S."/>
            <person name="Jetten M.S."/>
            <person name="Dutilh B.E."/>
        </authorList>
    </citation>
    <scope>NUCLEOTIDE SEQUENCE [LARGE SCALE GENOMIC DNA]</scope>
    <source>
        <strain evidence="1">OLB21</strain>
    </source>
</reference>
<protein>
    <recommendedName>
        <fullName evidence="3">General secretion pathway GspH domain-containing protein</fullName>
    </recommendedName>
</protein>
<dbReference type="AlphaFoldDB" id="A0A136KJI1"/>
<dbReference type="Proteomes" id="UP000070449">
    <property type="component" value="Unassembled WGS sequence"/>
</dbReference>
<evidence type="ECO:0000313" key="1">
    <source>
        <dbReference type="EMBL" id="KXK09605.1"/>
    </source>
</evidence>
<proteinExistence type="predicted"/>
<organism evidence="1 2">
    <name type="scientific">candidate division WS6 bacterium OLB21</name>
    <dbReference type="NCBI Taxonomy" id="1617427"/>
    <lineage>
        <taxon>Bacteria</taxon>
        <taxon>Candidatus Dojkabacteria</taxon>
    </lineage>
</organism>
<evidence type="ECO:0000313" key="2">
    <source>
        <dbReference type="Proteomes" id="UP000070449"/>
    </source>
</evidence>
<dbReference type="Pfam" id="PF07963">
    <property type="entry name" value="N_methyl"/>
    <property type="match status" value="1"/>
</dbReference>
<dbReference type="SUPFAM" id="SSF54523">
    <property type="entry name" value="Pili subunits"/>
    <property type="match status" value="1"/>
</dbReference>
<gene>
    <name evidence="1" type="ORF">UZ20_WS6002000409</name>
</gene>